<feature type="compositionally biased region" description="Pro residues" evidence="1">
    <location>
        <begin position="72"/>
        <end position="83"/>
    </location>
</feature>
<keyword evidence="2" id="KW-1133">Transmembrane helix</keyword>
<evidence type="ECO:0000256" key="1">
    <source>
        <dbReference type="SAM" id="MobiDB-lite"/>
    </source>
</evidence>
<feature type="compositionally biased region" description="Pro residues" evidence="1">
    <location>
        <begin position="90"/>
        <end position="100"/>
    </location>
</feature>
<evidence type="ECO:0000313" key="3">
    <source>
        <dbReference type="EMBL" id="TQM75972.1"/>
    </source>
</evidence>
<name>A0A543IZG8_9ACTN</name>
<dbReference type="EMBL" id="VFPQ01000001">
    <property type="protein sequence ID" value="TQM75972.1"/>
    <property type="molecule type" value="Genomic_DNA"/>
</dbReference>
<dbReference type="AlphaFoldDB" id="A0A543IZG8"/>
<keyword evidence="4" id="KW-1185">Reference proteome</keyword>
<protein>
    <submittedName>
        <fullName evidence="3">Uncharacterized protein</fullName>
    </submittedName>
</protein>
<feature type="compositionally biased region" description="Basic and acidic residues" evidence="1">
    <location>
        <begin position="1"/>
        <end position="10"/>
    </location>
</feature>
<comment type="caution">
    <text evidence="3">The sequence shown here is derived from an EMBL/GenBank/DDBJ whole genome shotgun (WGS) entry which is preliminary data.</text>
</comment>
<organism evidence="3 4">
    <name type="scientific">Thermopolyspora flexuosa</name>
    <dbReference type="NCBI Taxonomy" id="103836"/>
    <lineage>
        <taxon>Bacteria</taxon>
        <taxon>Bacillati</taxon>
        <taxon>Actinomycetota</taxon>
        <taxon>Actinomycetes</taxon>
        <taxon>Streptosporangiales</taxon>
        <taxon>Streptosporangiaceae</taxon>
        <taxon>Thermopolyspora</taxon>
    </lineage>
</organism>
<reference evidence="3 4" key="1">
    <citation type="submission" date="2019-06" db="EMBL/GenBank/DDBJ databases">
        <title>Sequencing the genomes of 1000 actinobacteria strains.</title>
        <authorList>
            <person name="Klenk H.-P."/>
        </authorList>
    </citation>
    <scope>NUCLEOTIDE SEQUENCE [LARGE SCALE GENOMIC DNA]</scope>
    <source>
        <strain evidence="3 4">DSM 43186</strain>
    </source>
</reference>
<accession>A0A543IZG8</accession>
<feature type="compositionally biased region" description="Low complexity" evidence="1">
    <location>
        <begin position="19"/>
        <end position="31"/>
    </location>
</feature>
<proteinExistence type="predicted"/>
<feature type="compositionally biased region" description="Pro residues" evidence="1">
    <location>
        <begin position="133"/>
        <end position="160"/>
    </location>
</feature>
<evidence type="ECO:0000313" key="4">
    <source>
        <dbReference type="Proteomes" id="UP000319213"/>
    </source>
</evidence>
<keyword evidence="2" id="KW-0812">Transmembrane</keyword>
<feature type="region of interest" description="Disordered" evidence="1">
    <location>
        <begin position="123"/>
        <end position="168"/>
    </location>
</feature>
<sequence>MSAGGRDGRPGRRRRREAPGGPADRPPAAGGQTAWHHPGPHPGGPPLPGQGPEPPQPRPGPAPRPQAFRPAGHPPGPGGPFPGPAEQAPPGRPAFPPGPARPAVRSTGRMRNTAGRWFTDRQAAEAPGAPASGPFPPPVPPQGPEPMGPPAGGPAEPPRPGRTKRRRSPFSFSLPALRERGLSDRQQTVLVAVAGGVVVLAIAIALTVVVGRLSEVAEPPRAAAGESSRVDLARPDDYQGWTSLPQFKPIADRRNDPKPVTAKELFATRTLKGDRITLRLVARKEDGDCSAVVWGEQLAAKLAAGGCNQAVRGLYRSADGRYVAQYTLFNLATVDAADDLVKTLTTLHRGGWVRPLESSAAAFAPGGYTEASGHAMGHLVGLVWLGRADGREPTARDDFVGLSLTVRAVEKAVFTRVVAAGGKPEASPK</sequence>
<dbReference type="Proteomes" id="UP000319213">
    <property type="component" value="Unassembled WGS sequence"/>
</dbReference>
<feature type="region of interest" description="Disordered" evidence="1">
    <location>
        <begin position="1"/>
        <end position="110"/>
    </location>
</feature>
<feature type="transmembrane region" description="Helical" evidence="2">
    <location>
        <begin position="188"/>
        <end position="211"/>
    </location>
</feature>
<feature type="compositionally biased region" description="Pro residues" evidence="1">
    <location>
        <begin position="40"/>
        <end position="64"/>
    </location>
</feature>
<evidence type="ECO:0000256" key="2">
    <source>
        <dbReference type="SAM" id="Phobius"/>
    </source>
</evidence>
<gene>
    <name evidence="3" type="ORF">FHX40_2696</name>
</gene>
<keyword evidence="2" id="KW-0472">Membrane</keyword>